<keyword evidence="4" id="KW-0540">Nuclease</keyword>
<evidence type="ECO:0000256" key="4">
    <source>
        <dbReference type="ARBA" id="ARBA00022722"/>
    </source>
</evidence>
<dbReference type="CDD" id="cd09904">
    <property type="entry name" value="H3TH_XPG"/>
    <property type="match status" value="1"/>
</dbReference>
<dbReference type="PANTHER" id="PTHR16171:SF7">
    <property type="entry name" value="DNA REPAIR PROTEIN RAD2"/>
    <property type="match status" value="1"/>
</dbReference>
<evidence type="ECO:0000259" key="15">
    <source>
        <dbReference type="SMART" id="SM00485"/>
    </source>
</evidence>
<dbReference type="PROSITE" id="PS00841">
    <property type="entry name" value="XPG_1"/>
    <property type="match status" value="1"/>
</dbReference>
<evidence type="ECO:0000256" key="8">
    <source>
        <dbReference type="ARBA" id="ARBA00022801"/>
    </source>
</evidence>
<dbReference type="Pfam" id="PF00867">
    <property type="entry name" value="XPG_I"/>
    <property type="match status" value="1"/>
</dbReference>
<dbReference type="InterPro" id="IPR019974">
    <property type="entry name" value="XPG_CS"/>
</dbReference>
<evidence type="ECO:0000256" key="5">
    <source>
        <dbReference type="ARBA" id="ARBA00022723"/>
    </source>
</evidence>
<feature type="region of interest" description="Disordered" evidence="13">
    <location>
        <begin position="470"/>
        <end position="505"/>
    </location>
</feature>
<dbReference type="SMART" id="SM00279">
    <property type="entry name" value="HhH2"/>
    <property type="match status" value="1"/>
</dbReference>
<reference evidence="17" key="1">
    <citation type="submission" date="2024-04" db="EMBL/GenBank/DDBJ databases">
        <authorList>
            <person name="Shaw F."/>
            <person name="Minotto A."/>
        </authorList>
    </citation>
    <scope>NUCLEOTIDE SEQUENCE [LARGE SCALE GENOMIC DNA]</scope>
</reference>
<name>A0ABP1E9H6_9APHY</name>
<keyword evidence="11" id="KW-0539">Nucleus</keyword>
<dbReference type="PANTHER" id="PTHR16171">
    <property type="entry name" value="DNA REPAIR PROTEIN COMPLEMENTING XP-G CELLS-RELATED"/>
    <property type="match status" value="1"/>
</dbReference>
<evidence type="ECO:0000256" key="1">
    <source>
        <dbReference type="ARBA" id="ARBA00001946"/>
    </source>
</evidence>
<keyword evidence="12" id="KW-0175">Coiled coil</keyword>
<proteinExistence type="inferred from homology"/>
<comment type="similarity">
    <text evidence="3">Belongs to the XPG/RAD2 endonuclease family. XPG subfamily.</text>
</comment>
<evidence type="ECO:0000256" key="7">
    <source>
        <dbReference type="ARBA" id="ARBA00022763"/>
    </source>
</evidence>
<evidence type="ECO:0000256" key="12">
    <source>
        <dbReference type="SAM" id="Coils"/>
    </source>
</evidence>
<feature type="region of interest" description="Disordered" evidence="13">
    <location>
        <begin position="1053"/>
        <end position="1222"/>
    </location>
</feature>
<dbReference type="InterPro" id="IPR006085">
    <property type="entry name" value="XPG_DNA_repair_N"/>
</dbReference>
<keyword evidence="10" id="KW-0234">DNA repair</keyword>
<evidence type="ECO:0000256" key="11">
    <source>
        <dbReference type="ARBA" id="ARBA00023242"/>
    </source>
</evidence>
<evidence type="ECO:0000256" key="13">
    <source>
        <dbReference type="SAM" id="MobiDB-lite"/>
    </source>
</evidence>
<gene>
    <name evidence="16" type="ORF">GFSPODELE1_LOCUS10874</name>
</gene>
<dbReference type="PRINTS" id="PR00853">
    <property type="entry name" value="XPGRADSUPER"/>
</dbReference>
<evidence type="ECO:0000259" key="14">
    <source>
        <dbReference type="SMART" id="SM00484"/>
    </source>
</evidence>
<dbReference type="EMBL" id="OZ037952">
    <property type="protein sequence ID" value="CAL1716686.1"/>
    <property type="molecule type" value="Genomic_DNA"/>
</dbReference>
<dbReference type="SMART" id="SM00484">
    <property type="entry name" value="XPGI"/>
    <property type="match status" value="1"/>
</dbReference>
<feature type="region of interest" description="Disordered" evidence="13">
    <location>
        <begin position="351"/>
        <end position="379"/>
    </location>
</feature>
<comment type="subcellular location">
    <subcellularLocation>
        <location evidence="2">Nucleus</location>
    </subcellularLocation>
</comment>
<accession>A0ABP1E9H6</accession>
<sequence>MGVKSLWNLLEPVGRPVLLETMEGKAMAIDSSIWIYQFQATMRDKEGRGLVNAHVVGFLRRICKLLFYGIKPVFVFDGGAPALKKSTIAERKHKKAGAAASHVKIAERLLAAQMRREALNQVQGASSKGKKRDGPVVIDENTVYLEDLDVDAPVTPKKPAASAPTESSPPSTSKKSRWRDHDPYKLPDVDLNEAIAKATSSNPSDPRLATEDELRAFIEEMRPEDFDVSSPAFRELPTEVQYEIIGDLRLKSRQTSYKRLQNMLRKARTPLDFSKEQIKNLKQRNSLTQQLLITTDTIGKAHVEIPIRIASERNKQYLLVKNEGAEGGWILGVRDEGTRSKPIEIDQDLVKPADEEEEENSEMEMEEVEISTPNTPHDPDLREYRRTMALNALAERYSPKKLAPLTTQKVVHKLNTKPLFNLDRDDPDAQILEEEDPELTAAIEASVETQEELDMQRAIEISRTERLASDYPAETNIGASTSRSPLDNSFSLRTPSRPPSPRVWAHSVENSDDEDLYTSPTRLETALSIGGASKKPMSGSTMFGTPSLLVSSSHQGFKTTLPDNGNAQDVSFVERRSMSASAVSPQKVSPTSTKLRRERATPIPVVSSDEEEMDEVIPPATSEVIISQEATRQISPPPVEVSPSDEDEDEDMEEVVPPPGSVMNEQQERSISVVSRTLGVEVETSQAVDTSIPSPVASASPEFEDVARTNAFSHPIPNIAPVIYTETAIATPDESSSDEEGSQHWSGSPSFNHALDNEDKPLEKPVQVVEDWDAAQEMDPQAEEGEYVRFMSQVRGKDLESVRREIDDEIRSLNQQRKAAMRDSEDITQQMISQIMMMLRLFGIPYITAPMEAEAQCAELLALELVDGIITDDSDVFLFGGARIFKNMFNQSKTVECFLLSDLERELGLDRDKLIRLAYLLGSDYTEGLPGVGPVVAMELLTEFPDKDGLHKFKEWWRRVQSGKDKPEESASKFRKRFKKRFKELFLPEDWPNPAVRDAYYHPTVDHSEEPFKWGLPDLDALRDFFGAELGWNQGKVDDLLLPIIQKMNKRSQQGALNKQGNLTGSFDVPSGGAAPRKRQAYASKRLQQVVSEFRKKQKAESNAPSPESSSEQDDTEPRPKKRRKASETPSASSTRKNGGVERGTGRGRGRGRGRGSKATRGKRAAKGKARAQSGSEEDEFNEKSPAAAGAIPDAPLSVELRPRPKPRPRRMTEVENAIDSS</sequence>
<protein>
    <recommendedName>
        <fullName evidence="18">PIN domain-like protein</fullName>
    </recommendedName>
</protein>
<dbReference type="SUPFAM" id="SSF88723">
    <property type="entry name" value="PIN domain-like"/>
    <property type="match status" value="1"/>
</dbReference>
<keyword evidence="9" id="KW-0460">Magnesium</keyword>
<feature type="region of interest" description="Disordered" evidence="13">
    <location>
        <begin position="149"/>
        <end position="186"/>
    </location>
</feature>
<feature type="coiled-coil region" evidence="12">
    <location>
        <begin position="796"/>
        <end position="830"/>
    </location>
</feature>
<feature type="compositionally biased region" description="Low complexity" evidence="13">
    <location>
        <begin position="1101"/>
        <end position="1110"/>
    </location>
</feature>
<keyword evidence="5" id="KW-0479">Metal-binding</keyword>
<dbReference type="PROSITE" id="PS00842">
    <property type="entry name" value="XPG_2"/>
    <property type="match status" value="1"/>
</dbReference>
<dbReference type="Gene3D" id="1.10.150.20">
    <property type="entry name" value="5' to 3' exonuclease, C-terminal subdomain"/>
    <property type="match status" value="1"/>
</dbReference>
<feature type="domain" description="XPG N-terminal" evidence="15">
    <location>
        <begin position="1"/>
        <end position="98"/>
    </location>
</feature>
<dbReference type="Proteomes" id="UP001497453">
    <property type="component" value="Chromosome 9"/>
</dbReference>
<feature type="compositionally biased region" description="Polar residues" evidence="13">
    <location>
        <begin position="1128"/>
        <end position="1137"/>
    </location>
</feature>
<evidence type="ECO:0008006" key="18">
    <source>
        <dbReference type="Google" id="ProtNLM"/>
    </source>
</evidence>
<feature type="region of interest" description="Disordered" evidence="13">
    <location>
        <begin position="628"/>
        <end position="669"/>
    </location>
</feature>
<feature type="compositionally biased region" description="Polar residues" evidence="13">
    <location>
        <begin position="578"/>
        <end position="593"/>
    </location>
</feature>
<keyword evidence="7" id="KW-0227">DNA damage</keyword>
<dbReference type="PRINTS" id="PR00066">
    <property type="entry name" value="XRODRMPGMNTG"/>
</dbReference>
<organism evidence="16 17">
    <name type="scientific">Somion occarium</name>
    <dbReference type="NCBI Taxonomy" id="3059160"/>
    <lineage>
        <taxon>Eukaryota</taxon>
        <taxon>Fungi</taxon>
        <taxon>Dikarya</taxon>
        <taxon>Basidiomycota</taxon>
        <taxon>Agaricomycotina</taxon>
        <taxon>Agaricomycetes</taxon>
        <taxon>Polyporales</taxon>
        <taxon>Cerrenaceae</taxon>
        <taxon>Somion</taxon>
    </lineage>
</organism>
<dbReference type="InterPro" id="IPR006084">
    <property type="entry name" value="XPG/Rad2"/>
</dbReference>
<dbReference type="CDD" id="cd09868">
    <property type="entry name" value="PIN_XPG_RAD2"/>
    <property type="match status" value="2"/>
</dbReference>
<dbReference type="InterPro" id="IPR006086">
    <property type="entry name" value="XPG-I_dom"/>
</dbReference>
<dbReference type="Gene3D" id="3.40.50.1010">
    <property type="entry name" value="5'-nuclease"/>
    <property type="match status" value="2"/>
</dbReference>
<feature type="compositionally biased region" description="Acidic residues" evidence="13">
    <location>
        <begin position="643"/>
        <end position="654"/>
    </location>
</feature>
<dbReference type="InterPro" id="IPR029060">
    <property type="entry name" value="PIN-like_dom_sf"/>
</dbReference>
<evidence type="ECO:0000256" key="10">
    <source>
        <dbReference type="ARBA" id="ARBA00023204"/>
    </source>
</evidence>
<feature type="region of interest" description="Disordered" evidence="13">
    <location>
        <begin position="731"/>
        <end position="758"/>
    </location>
</feature>
<feature type="compositionally biased region" description="Polar residues" evidence="13">
    <location>
        <begin position="477"/>
        <end position="488"/>
    </location>
</feature>
<evidence type="ECO:0000256" key="9">
    <source>
        <dbReference type="ARBA" id="ARBA00022842"/>
    </source>
</evidence>
<dbReference type="InterPro" id="IPR036279">
    <property type="entry name" value="5-3_exonuclease_C_sf"/>
</dbReference>
<comment type="cofactor">
    <cofactor evidence="1">
        <name>Mg(2+)</name>
        <dbReference type="ChEBI" id="CHEBI:18420"/>
    </cofactor>
</comment>
<feature type="domain" description="XPG-I" evidence="14">
    <location>
        <begin position="840"/>
        <end position="909"/>
    </location>
</feature>
<dbReference type="InterPro" id="IPR001044">
    <property type="entry name" value="XPG/Rad2_eukaryotes"/>
</dbReference>
<keyword evidence="17" id="KW-1185">Reference proteome</keyword>
<evidence type="ECO:0000256" key="3">
    <source>
        <dbReference type="ARBA" id="ARBA00005283"/>
    </source>
</evidence>
<feature type="compositionally biased region" description="Basic residues" evidence="13">
    <location>
        <begin position="1146"/>
        <end position="1170"/>
    </location>
</feature>
<feature type="region of interest" description="Disordered" evidence="13">
    <location>
        <begin position="577"/>
        <end position="600"/>
    </location>
</feature>
<feature type="compositionally biased region" description="Acidic residues" evidence="13">
    <location>
        <begin position="354"/>
        <end position="369"/>
    </location>
</feature>
<feature type="compositionally biased region" description="Polar residues" evidence="13">
    <location>
        <begin position="1053"/>
        <end position="1065"/>
    </location>
</feature>
<keyword evidence="6" id="KW-0255">Endonuclease</keyword>
<keyword evidence="8" id="KW-0378">Hydrolase</keyword>
<evidence type="ECO:0000256" key="2">
    <source>
        <dbReference type="ARBA" id="ARBA00004123"/>
    </source>
</evidence>
<evidence type="ECO:0000313" key="17">
    <source>
        <dbReference type="Proteomes" id="UP001497453"/>
    </source>
</evidence>
<evidence type="ECO:0000313" key="16">
    <source>
        <dbReference type="EMBL" id="CAL1716686.1"/>
    </source>
</evidence>
<dbReference type="Pfam" id="PF00752">
    <property type="entry name" value="XPG_N"/>
    <property type="match status" value="1"/>
</dbReference>
<dbReference type="SMART" id="SM00485">
    <property type="entry name" value="XPGN"/>
    <property type="match status" value="1"/>
</dbReference>
<evidence type="ECO:0000256" key="6">
    <source>
        <dbReference type="ARBA" id="ARBA00022759"/>
    </source>
</evidence>
<dbReference type="InterPro" id="IPR008918">
    <property type="entry name" value="HhH2"/>
</dbReference>
<feature type="compositionally biased region" description="Low complexity" evidence="13">
    <location>
        <begin position="152"/>
        <end position="173"/>
    </location>
</feature>
<dbReference type="SUPFAM" id="SSF47807">
    <property type="entry name" value="5' to 3' exonuclease, C-terminal subdomain"/>
    <property type="match status" value="1"/>
</dbReference>